<keyword evidence="2" id="KW-1185">Reference proteome</keyword>
<dbReference type="Pfam" id="PF17645">
    <property type="entry name" value="Amdase"/>
    <property type="match status" value="1"/>
</dbReference>
<dbReference type="Gene3D" id="3.40.50.12500">
    <property type="match status" value="1"/>
</dbReference>
<dbReference type="RefSeq" id="WP_051755909.1">
    <property type="nucleotide sequence ID" value="NZ_CCAE010000002.1"/>
</dbReference>
<dbReference type="PANTHER" id="PTHR40267">
    <property type="entry name" value="BLR3294 PROTEIN"/>
    <property type="match status" value="1"/>
</dbReference>
<evidence type="ECO:0000313" key="2">
    <source>
        <dbReference type="Proteomes" id="UP000028878"/>
    </source>
</evidence>
<dbReference type="AlphaFoldDB" id="A0A1L1P9V2"/>
<accession>A0A1L1P9V2</accession>
<dbReference type="InterPro" id="IPR026286">
    <property type="entry name" value="MaiA/AMDase"/>
</dbReference>
<dbReference type="InterPro" id="IPR053714">
    <property type="entry name" value="Iso_Racemase_Enz_sf"/>
</dbReference>
<evidence type="ECO:0000313" key="1">
    <source>
        <dbReference type="EMBL" id="CDN86140.1"/>
    </source>
</evidence>
<dbReference type="Proteomes" id="UP000028878">
    <property type="component" value="Unassembled WGS sequence"/>
</dbReference>
<dbReference type="PIRSF" id="PIRSF015736">
    <property type="entry name" value="MI"/>
    <property type="match status" value="1"/>
</dbReference>
<gene>
    <name evidence="1" type="ORF">BN948_00540</name>
</gene>
<proteinExistence type="predicted"/>
<protein>
    <submittedName>
        <fullName evidence="1">Asp/Glu/hydantoin racemase</fullName>
    </submittedName>
</protein>
<dbReference type="EMBL" id="CCAE010000002">
    <property type="protein sequence ID" value="CDN86140.1"/>
    <property type="molecule type" value="Genomic_DNA"/>
</dbReference>
<dbReference type="PANTHER" id="PTHR40267:SF1">
    <property type="entry name" value="BLR3294 PROTEIN"/>
    <property type="match status" value="1"/>
</dbReference>
<name>A0A1L1P9V2_HYDIT</name>
<sequence length="250" mass="27227">MQVTTEGGIRRPDYGSRGRLGVILPSGNTATEPQFEFYRPDGVSFHFTRLALASSSEEQLLAMPAHVEAAAALLKDADVNAIAFHCTAVSTWDPALEEQILRRIRSSTGLHTIATSQAIVAALRAVGARRIAMLSPYPAVVAMREQRFMEHHGFDVIWNEFLEVNRAEEMLAVSEAQWLDMVRRSPLADVDACLISCTATRALDIVSSAERMFGKPIITSNSALLWHAGRSLQAGLAHPGIGMLSNFPTG</sequence>
<organism evidence="1 2">
    <name type="scientific">Hydrogenophaga intermedia</name>
    <dbReference type="NCBI Taxonomy" id="65786"/>
    <lineage>
        <taxon>Bacteria</taxon>
        <taxon>Pseudomonadati</taxon>
        <taxon>Pseudomonadota</taxon>
        <taxon>Betaproteobacteria</taxon>
        <taxon>Burkholderiales</taxon>
        <taxon>Comamonadaceae</taxon>
        <taxon>Hydrogenophaga</taxon>
    </lineage>
</organism>
<reference evidence="2" key="1">
    <citation type="submission" date="2014-11" db="EMBL/GenBank/DDBJ databases">
        <title>Draft genome sequence of Hydrogenophaga intermedia S1.</title>
        <authorList>
            <person name="Gan H.M."/>
            <person name="Chew T.H."/>
            <person name="Stolz A."/>
        </authorList>
    </citation>
    <scope>NUCLEOTIDE SEQUENCE [LARGE SCALE GENOMIC DNA]</scope>
    <source>
        <strain evidence="2">S1</strain>
    </source>
</reference>